<feature type="compositionally biased region" description="Low complexity" evidence="1">
    <location>
        <begin position="798"/>
        <end position="808"/>
    </location>
</feature>
<dbReference type="InterPro" id="IPR014839">
    <property type="entry name" value="Crt10"/>
</dbReference>
<dbReference type="STRING" id="2070753.A0A3A2ZR19"/>
<evidence type="ECO:0000256" key="1">
    <source>
        <dbReference type="SAM" id="MobiDB-lite"/>
    </source>
</evidence>
<feature type="region of interest" description="Disordered" evidence="1">
    <location>
        <begin position="403"/>
        <end position="474"/>
    </location>
</feature>
<dbReference type="AlphaFoldDB" id="A0A3A2ZR19"/>
<feature type="region of interest" description="Disordered" evidence="1">
    <location>
        <begin position="769"/>
        <end position="809"/>
    </location>
</feature>
<dbReference type="EMBL" id="MVGC01000056">
    <property type="protein sequence ID" value="RJE25150.1"/>
    <property type="molecule type" value="Genomic_DNA"/>
</dbReference>
<dbReference type="Pfam" id="PF08728">
    <property type="entry name" value="CRT10"/>
    <property type="match status" value="1"/>
</dbReference>
<accession>A0A3A2ZR19</accession>
<feature type="compositionally biased region" description="Polar residues" evidence="1">
    <location>
        <begin position="769"/>
        <end position="796"/>
    </location>
</feature>
<dbReference type="OrthoDB" id="5591786at2759"/>
<sequence>MAPNLRAEPRTATMNGTDELHIRPLNIEKGSDRIGLSQRRNLVFVACNSQIYVWEPAGSSQTLGKKPVMIIDPLIKCPDNAGYITPHYPHSINNMLVGDLGLEEVLLCVTDSGNVCGYRVEAIFSVLERAEQADLERPFNSTDVTPFLVENVQSSAWGLAIHKFARQIAVSANTGLVTVFAFALAGPGCADRLDLNHPAVDSNLENNDPTWFIADSEAKFEQMHSEKLHLYRTQNVKMTYLGHFTNIPSVSFFNCDLDPNGKWMFSTDIDNKLLVWNVWESRCPVNVFHFNGTPSPLSGPEDRGWSVLALDPRTFRRFTTAEEAIGGPREIQKKQGKEFLNTTRLTKRIKDASPLYNHFPPAVRFEAEQSVLPDIFSTDCRAISSSDRETLTSDLFNTHYQRRDGVMSDPVDENADNANSSVAAPGDVHPSHSTDAFSHSAVDGSVQEGSTSQEISPDADAGTETGQSAGQNAEDTAGFGAAASFEDLIMQLGGLPQPATQGPLITAEFLQQALGDGQYLDLFMSDEYLTSFGNDGDDGDDDDEMDDEDEELYHGQEPEGEHNWGDQVNWEYPAHYVGPTPEAARYNELYCMSCIVFPDHPDLFGYRSLITDPQAAASDRFDFPIIHFSQTDIRLIPTPRALDHTIICYAPLRQRFSQIVEPTRAIDRFNMVQYVSEHGIIVAASQKGRAAIISLTESDATGPAFRLDWIVPFESQEKYGERPLQPLLGMAVSPMPGFEIPPDIPFIPHEDDIRGMGFRYELLNQDSGMSSAYSPSDQSCDSDLSTESPINQSLDKISSPTVPSPTVSCSKKQASEAPLTHAECHAWASRHHVPSEPWRGWNPSRRYRLMLVYLDHSVLTYEFWYENKVAGEKTKTPAGGNGGGEGDAMNDDPYLMI</sequence>
<reference evidence="3" key="1">
    <citation type="submission" date="2017-02" db="EMBL/GenBank/DDBJ databases">
        <authorList>
            <person name="Tafer H."/>
            <person name="Lopandic K."/>
        </authorList>
    </citation>
    <scope>NUCLEOTIDE SEQUENCE [LARGE SCALE GENOMIC DNA]</scope>
    <source>
        <strain evidence="3">CBS 366.77</strain>
    </source>
</reference>
<evidence type="ECO:0000313" key="2">
    <source>
        <dbReference type="EMBL" id="RJE25150.1"/>
    </source>
</evidence>
<dbReference type="SUPFAM" id="SSF50978">
    <property type="entry name" value="WD40 repeat-like"/>
    <property type="match status" value="1"/>
</dbReference>
<evidence type="ECO:0000313" key="3">
    <source>
        <dbReference type="Proteomes" id="UP000266188"/>
    </source>
</evidence>
<gene>
    <name evidence="2" type="ORF">PHISCL_02489</name>
</gene>
<keyword evidence="3" id="KW-1185">Reference proteome</keyword>
<dbReference type="Proteomes" id="UP000266188">
    <property type="component" value="Unassembled WGS sequence"/>
</dbReference>
<feature type="compositionally biased region" description="Polar residues" evidence="1">
    <location>
        <begin position="464"/>
        <end position="474"/>
    </location>
</feature>
<dbReference type="InterPro" id="IPR036322">
    <property type="entry name" value="WD40_repeat_dom_sf"/>
</dbReference>
<name>A0A3A2ZR19_9EURO</name>
<comment type="caution">
    <text evidence="2">The sequence shown here is derived from an EMBL/GenBank/DDBJ whole genome shotgun (WGS) entry which is preliminary data.</text>
</comment>
<proteinExistence type="predicted"/>
<organism evidence="2 3">
    <name type="scientific">Aspergillus sclerotialis</name>
    <dbReference type="NCBI Taxonomy" id="2070753"/>
    <lineage>
        <taxon>Eukaryota</taxon>
        <taxon>Fungi</taxon>
        <taxon>Dikarya</taxon>
        <taxon>Ascomycota</taxon>
        <taxon>Pezizomycotina</taxon>
        <taxon>Eurotiomycetes</taxon>
        <taxon>Eurotiomycetidae</taxon>
        <taxon>Eurotiales</taxon>
        <taxon>Aspergillaceae</taxon>
        <taxon>Aspergillus</taxon>
        <taxon>Aspergillus subgen. Polypaecilum</taxon>
    </lineage>
</organism>
<protein>
    <submittedName>
        <fullName evidence="2">Uncharacterized protein</fullName>
    </submittedName>
</protein>